<dbReference type="PANTHER" id="PTHR10121">
    <property type="entry name" value="COATOMER SUBUNIT DELTA"/>
    <property type="match status" value="1"/>
</dbReference>
<dbReference type="Pfam" id="PF01217">
    <property type="entry name" value="Clat_adaptor_s"/>
    <property type="match status" value="1"/>
</dbReference>
<keyword evidence="15" id="KW-1185">Reference proteome</keyword>
<sequence>MVVLAASMVTKTGKALVSRQFVDMSRIRIEGLLAAFPKLVGSGTGKQHTYVETENVRYVYQPIEGLYLLLVTNKASNILEDLETLRLLAKVVPEYVMELHEEAIAAAAFDLIFAFDEVISLGHKENVNVQQVKQNTDMDSHEEKLHDVIIKSKIEDTKAVMKAKAREIEASKLERLQAERKGMGMPSSFPGTVSTGGSMRSGLSATDNDLTPTFTRPEPSTFGRSARDLGAAKGPSKGMQLGKAKRTSQFMDSLRAEGELVGQDEAPLAAVGAAAPAPAPPVSTDPVAIVVKEKVTVALDKDGGLENMDVQGSMALTVLAEEAACLRVALSSGKNQGFQFKTHPNIDKGLYISQNLLGLKDPEAPFPTSTQLGILRWRLQTTDESAVPLSINCWPSASGRDSYVNIEYESTASFDLQDVTIAIPLPALASPPRVKNADGDHRYDARKSVLLWTIDLIDDSNKNGSMEFVVPATSDDSFFPVDCSFHATKTLCQVKIESVTNTQSGAPIKYALQSELTTDSYQVV</sequence>
<evidence type="ECO:0000256" key="11">
    <source>
        <dbReference type="RuleBase" id="RU366052"/>
    </source>
</evidence>
<accession>A0AAW1QN85</accession>
<dbReference type="Proteomes" id="UP001438707">
    <property type="component" value="Unassembled WGS sequence"/>
</dbReference>
<evidence type="ECO:0000256" key="4">
    <source>
        <dbReference type="ARBA" id="ARBA00022490"/>
    </source>
</evidence>
<protein>
    <recommendedName>
        <fullName evidence="10">Coatomer subunit delta</fullName>
    </recommendedName>
</protein>
<evidence type="ECO:0000256" key="7">
    <source>
        <dbReference type="ARBA" id="ARBA00023034"/>
    </source>
</evidence>
<keyword evidence="6 10" id="KW-0653">Protein transport</keyword>
<evidence type="ECO:0000256" key="8">
    <source>
        <dbReference type="ARBA" id="ARBA00023136"/>
    </source>
</evidence>
<dbReference type="CDD" id="cd09254">
    <property type="entry name" value="AP_delta-COPI_MHD"/>
    <property type="match status" value="1"/>
</dbReference>
<dbReference type="GO" id="GO:0006888">
    <property type="term" value="P:endoplasmic reticulum to Golgi vesicle-mediated transport"/>
    <property type="evidence" value="ECO:0007669"/>
    <property type="project" value="TreeGrafter"/>
</dbReference>
<dbReference type="InterPro" id="IPR028565">
    <property type="entry name" value="MHD"/>
</dbReference>
<feature type="compositionally biased region" description="Polar residues" evidence="12">
    <location>
        <begin position="196"/>
        <end position="214"/>
    </location>
</feature>
<reference evidence="14 15" key="1">
    <citation type="journal article" date="2024" name="Nat. Commun.">
        <title>Phylogenomics reveals the evolutionary origins of lichenization in chlorophyte algae.</title>
        <authorList>
            <person name="Puginier C."/>
            <person name="Libourel C."/>
            <person name="Otte J."/>
            <person name="Skaloud P."/>
            <person name="Haon M."/>
            <person name="Grisel S."/>
            <person name="Petersen M."/>
            <person name="Berrin J.G."/>
            <person name="Delaux P.M."/>
            <person name="Dal Grande F."/>
            <person name="Keller J."/>
        </authorList>
    </citation>
    <scope>NUCLEOTIDE SEQUENCE [LARGE SCALE GENOMIC DNA]</scope>
    <source>
        <strain evidence="14 15">SAG 2145</strain>
    </source>
</reference>
<keyword evidence="5 10" id="KW-0931">ER-Golgi transport</keyword>
<evidence type="ECO:0000313" key="15">
    <source>
        <dbReference type="Proteomes" id="UP001438707"/>
    </source>
</evidence>
<dbReference type="Gene3D" id="2.60.40.1170">
    <property type="entry name" value="Mu homology domain, subdomain B"/>
    <property type="match status" value="2"/>
</dbReference>
<proteinExistence type="inferred from homology"/>
<name>A0AAW1QN85_9CHLO</name>
<keyword evidence="9 10" id="KW-0968">Cytoplasmic vesicle</keyword>
<evidence type="ECO:0000259" key="13">
    <source>
        <dbReference type="PROSITE" id="PS51072"/>
    </source>
</evidence>
<dbReference type="GO" id="GO:0000139">
    <property type="term" value="C:Golgi membrane"/>
    <property type="evidence" value="ECO:0007669"/>
    <property type="project" value="UniProtKB-SubCell"/>
</dbReference>
<dbReference type="FunFam" id="3.30.450.60:FF:000003">
    <property type="entry name" value="Coatomer subunit delta"/>
    <property type="match status" value="1"/>
</dbReference>
<dbReference type="GO" id="GO:0051645">
    <property type="term" value="P:Golgi localization"/>
    <property type="evidence" value="ECO:0007669"/>
    <property type="project" value="TreeGrafter"/>
</dbReference>
<feature type="region of interest" description="Disordered" evidence="12">
    <location>
        <begin position="196"/>
        <end position="244"/>
    </location>
</feature>
<dbReference type="PANTHER" id="PTHR10121:SF0">
    <property type="entry name" value="COATOMER SUBUNIT DELTA"/>
    <property type="match status" value="1"/>
</dbReference>
<dbReference type="SUPFAM" id="SSF49447">
    <property type="entry name" value="Second domain of Mu2 adaptin subunit (ap50) of ap2 adaptor"/>
    <property type="match status" value="1"/>
</dbReference>
<evidence type="ECO:0000256" key="2">
    <source>
        <dbReference type="ARBA" id="ARBA00011775"/>
    </source>
</evidence>
<organism evidence="14 15">
    <name type="scientific">Apatococcus lobatus</name>
    <dbReference type="NCBI Taxonomy" id="904363"/>
    <lineage>
        <taxon>Eukaryota</taxon>
        <taxon>Viridiplantae</taxon>
        <taxon>Chlorophyta</taxon>
        <taxon>core chlorophytes</taxon>
        <taxon>Trebouxiophyceae</taxon>
        <taxon>Chlorellales</taxon>
        <taxon>Chlorellaceae</taxon>
        <taxon>Apatococcus</taxon>
    </lineage>
</organism>
<evidence type="ECO:0000256" key="5">
    <source>
        <dbReference type="ARBA" id="ARBA00022892"/>
    </source>
</evidence>
<keyword evidence="8 10" id="KW-0472">Membrane</keyword>
<comment type="subunit">
    <text evidence="2 10">Oligomeric complex that consists of at least the alpha, beta, beta', gamma, delta, epsilon and zeta subunits.</text>
</comment>
<dbReference type="PROSITE" id="PS51072">
    <property type="entry name" value="MHD"/>
    <property type="match status" value="1"/>
</dbReference>
<dbReference type="GO" id="GO:0006890">
    <property type="term" value="P:retrograde vesicle-mediated transport, Golgi to endoplasmic reticulum"/>
    <property type="evidence" value="ECO:0007669"/>
    <property type="project" value="UniProtKB-UniRule"/>
</dbReference>
<dbReference type="FunFam" id="2.60.40.1170:FF:000007">
    <property type="entry name" value="Coatomer subunit delta"/>
    <property type="match status" value="1"/>
</dbReference>
<dbReference type="InterPro" id="IPR027059">
    <property type="entry name" value="Coatomer_dsu"/>
</dbReference>
<evidence type="ECO:0000256" key="3">
    <source>
        <dbReference type="ARBA" id="ARBA00022448"/>
    </source>
</evidence>
<evidence type="ECO:0000256" key="12">
    <source>
        <dbReference type="SAM" id="MobiDB-lite"/>
    </source>
</evidence>
<evidence type="ECO:0000256" key="10">
    <source>
        <dbReference type="RuleBase" id="RU364018"/>
    </source>
</evidence>
<comment type="subcellular location">
    <subcellularLocation>
        <location evidence="10 11">Cytoplasm</location>
    </subcellularLocation>
    <subcellularLocation>
        <location evidence="10 11">Cytoplasmic vesicle</location>
        <location evidence="10 11">COPI-coated vesicle membrane</location>
        <topology evidence="10 11">Peripheral membrane protein</topology>
        <orientation evidence="10 11">Cytoplasmic side</orientation>
    </subcellularLocation>
    <subcellularLocation>
        <location evidence="10 11">Golgi apparatus membrane</location>
        <topology evidence="10 11">Peripheral membrane protein</topology>
        <orientation evidence="10 11">Cytoplasmic side</orientation>
    </subcellularLocation>
</comment>
<feature type="domain" description="MHD" evidence="13">
    <location>
        <begin position="284"/>
        <end position="524"/>
    </location>
</feature>
<dbReference type="InterPro" id="IPR036168">
    <property type="entry name" value="AP2_Mu_C_sf"/>
</dbReference>
<dbReference type="SUPFAM" id="SSF64356">
    <property type="entry name" value="SNARE-like"/>
    <property type="match status" value="1"/>
</dbReference>
<dbReference type="GO" id="GO:0030126">
    <property type="term" value="C:COPI vesicle coat"/>
    <property type="evidence" value="ECO:0007669"/>
    <property type="project" value="UniProtKB-UniRule"/>
</dbReference>
<evidence type="ECO:0000256" key="9">
    <source>
        <dbReference type="ARBA" id="ARBA00023329"/>
    </source>
</evidence>
<comment type="function">
    <text evidence="10">The coatomer is a cytosolic protein complex that binds to dilysine motifs and reversibly associates with Golgi non-clathrin-coated vesicles, which further mediate biosynthetic protein transport from the ER, via the Golgi up to the trans Golgi network. Coatomer complex is required for budding from Golgi membranes, and is essential for the retrograde Golgi-to-ER transport of dilysine-tagged proteins.</text>
</comment>
<keyword evidence="3 10" id="KW-0813">Transport</keyword>
<dbReference type="InterPro" id="IPR011012">
    <property type="entry name" value="Longin-like_dom_sf"/>
</dbReference>
<dbReference type="InterPro" id="IPR022775">
    <property type="entry name" value="AP_mu_sigma_su"/>
</dbReference>
<gene>
    <name evidence="14" type="ORF">WJX74_001778</name>
</gene>
<dbReference type="GO" id="GO:0015031">
    <property type="term" value="P:protein transport"/>
    <property type="evidence" value="ECO:0007669"/>
    <property type="project" value="UniProtKB-KW"/>
</dbReference>
<dbReference type="Gene3D" id="3.30.450.60">
    <property type="match status" value="1"/>
</dbReference>
<evidence type="ECO:0000256" key="1">
    <source>
        <dbReference type="ARBA" id="ARBA00010516"/>
    </source>
</evidence>
<dbReference type="EMBL" id="JALJOS010000029">
    <property type="protein sequence ID" value="KAK9822895.1"/>
    <property type="molecule type" value="Genomic_DNA"/>
</dbReference>
<evidence type="ECO:0000256" key="6">
    <source>
        <dbReference type="ARBA" id="ARBA00022927"/>
    </source>
</evidence>
<dbReference type="Pfam" id="PF00928">
    <property type="entry name" value="Adap_comp_sub"/>
    <property type="match status" value="1"/>
</dbReference>
<keyword evidence="4 10" id="KW-0963">Cytoplasm</keyword>
<comment type="similarity">
    <text evidence="1 10">Belongs to the adaptor complexes medium subunit family. Delta-COP subfamily.</text>
</comment>
<keyword evidence="7 10" id="KW-0333">Golgi apparatus</keyword>
<comment type="caution">
    <text evidence="14">The sequence shown here is derived from an EMBL/GenBank/DDBJ whole genome shotgun (WGS) entry which is preliminary data.</text>
</comment>
<dbReference type="CDD" id="cd14830">
    <property type="entry name" value="Delta_COP_N"/>
    <property type="match status" value="1"/>
</dbReference>
<evidence type="ECO:0000313" key="14">
    <source>
        <dbReference type="EMBL" id="KAK9822895.1"/>
    </source>
</evidence>
<dbReference type="AlphaFoldDB" id="A0AAW1QN85"/>